<evidence type="ECO:0000256" key="1">
    <source>
        <dbReference type="ARBA" id="ARBA00004651"/>
    </source>
</evidence>
<keyword evidence="11" id="KW-0443">Lipid metabolism</keyword>
<keyword evidence="3" id="KW-1003">Cell membrane</keyword>
<feature type="transmembrane region" description="Helical" evidence="15">
    <location>
        <begin position="26"/>
        <end position="44"/>
    </location>
</feature>
<dbReference type="PANTHER" id="PTHR34299:SF1">
    <property type="entry name" value="DIACYLGLYCEROL KINASE"/>
    <property type="match status" value="1"/>
</dbReference>
<evidence type="ECO:0000256" key="9">
    <source>
        <dbReference type="ARBA" id="ARBA00022840"/>
    </source>
</evidence>
<dbReference type="Gene3D" id="1.10.287.3610">
    <property type="match status" value="1"/>
</dbReference>
<dbReference type="Pfam" id="PF01219">
    <property type="entry name" value="DAGK_prokar"/>
    <property type="match status" value="1"/>
</dbReference>
<evidence type="ECO:0000313" key="17">
    <source>
        <dbReference type="Proteomes" id="UP000597338"/>
    </source>
</evidence>
<evidence type="ECO:0000256" key="2">
    <source>
        <dbReference type="ARBA" id="ARBA00005967"/>
    </source>
</evidence>
<evidence type="ECO:0000256" key="6">
    <source>
        <dbReference type="ARBA" id="ARBA00022692"/>
    </source>
</evidence>
<evidence type="ECO:0000256" key="4">
    <source>
        <dbReference type="ARBA" id="ARBA00022516"/>
    </source>
</evidence>
<accession>A0ABQ1LM76</accession>
<dbReference type="GO" id="GO:0016301">
    <property type="term" value="F:kinase activity"/>
    <property type="evidence" value="ECO:0007669"/>
    <property type="project" value="UniProtKB-KW"/>
</dbReference>
<organism evidence="16 17">
    <name type="scientific">Parapedobacter defluvii</name>
    <dbReference type="NCBI Taxonomy" id="2045106"/>
    <lineage>
        <taxon>Bacteria</taxon>
        <taxon>Pseudomonadati</taxon>
        <taxon>Bacteroidota</taxon>
        <taxon>Sphingobacteriia</taxon>
        <taxon>Sphingobacteriales</taxon>
        <taxon>Sphingobacteriaceae</taxon>
        <taxon>Parapedobacter</taxon>
    </lineage>
</organism>
<dbReference type="InterPro" id="IPR036945">
    <property type="entry name" value="DAGK_sf"/>
</dbReference>
<keyword evidence="17" id="KW-1185">Reference proteome</keyword>
<keyword evidence="9" id="KW-0067">ATP-binding</keyword>
<evidence type="ECO:0000256" key="12">
    <source>
        <dbReference type="ARBA" id="ARBA00023136"/>
    </source>
</evidence>
<dbReference type="Proteomes" id="UP000597338">
    <property type="component" value="Unassembled WGS sequence"/>
</dbReference>
<evidence type="ECO:0000256" key="11">
    <source>
        <dbReference type="ARBA" id="ARBA00023098"/>
    </source>
</evidence>
<feature type="transmembrane region" description="Helical" evidence="15">
    <location>
        <begin position="91"/>
        <end position="112"/>
    </location>
</feature>
<dbReference type="InterPro" id="IPR033717">
    <property type="entry name" value="UDPK"/>
</dbReference>
<name>A0ABQ1LM76_9SPHI</name>
<keyword evidence="13" id="KW-0594">Phospholipid biosynthesis</keyword>
<dbReference type="PANTHER" id="PTHR34299">
    <property type="entry name" value="DIACYLGLYCEROL KINASE"/>
    <property type="match status" value="1"/>
</dbReference>
<keyword evidence="8 16" id="KW-0418">Kinase</keyword>
<dbReference type="EMBL" id="BMIK01000004">
    <property type="protein sequence ID" value="GGC25789.1"/>
    <property type="molecule type" value="Genomic_DNA"/>
</dbReference>
<keyword evidence="5" id="KW-0808">Transferase</keyword>
<evidence type="ECO:0000256" key="13">
    <source>
        <dbReference type="ARBA" id="ARBA00023209"/>
    </source>
</evidence>
<evidence type="ECO:0000256" key="3">
    <source>
        <dbReference type="ARBA" id="ARBA00022475"/>
    </source>
</evidence>
<keyword evidence="12 15" id="KW-0472">Membrane</keyword>
<dbReference type="CDD" id="cd14265">
    <property type="entry name" value="UDPK_IM_like"/>
    <property type="match status" value="1"/>
</dbReference>
<keyword evidence="14" id="KW-1208">Phospholipid metabolism</keyword>
<comment type="caution">
    <text evidence="16">The sequence shown here is derived from an EMBL/GenBank/DDBJ whole genome shotgun (WGS) entry which is preliminary data.</text>
</comment>
<proteinExistence type="inferred from homology"/>
<keyword evidence="10 15" id="KW-1133">Transmembrane helix</keyword>
<gene>
    <name evidence="16" type="primary">dgkA</name>
    <name evidence="16" type="ORF">GCM10011386_17230</name>
</gene>
<dbReference type="RefSeq" id="WP_188749616.1">
    <property type="nucleotide sequence ID" value="NZ_BMIK01000004.1"/>
</dbReference>
<protein>
    <submittedName>
        <fullName evidence="16">Undecaprenol kinase</fullName>
    </submittedName>
</protein>
<comment type="similarity">
    <text evidence="2">Belongs to the bacterial diacylglycerol kinase family.</text>
</comment>
<keyword evidence="4" id="KW-0444">Lipid biosynthesis</keyword>
<evidence type="ECO:0000256" key="7">
    <source>
        <dbReference type="ARBA" id="ARBA00022741"/>
    </source>
</evidence>
<feature type="transmembrane region" description="Helical" evidence="15">
    <location>
        <begin position="50"/>
        <end position="70"/>
    </location>
</feature>
<comment type="subcellular location">
    <subcellularLocation>
        <location evidence="1">Cell membrane</location>
        <topology evidence="1">Multi-pass membrane protein</topology>
    </subcellularLocation>
</comment>
<evidence type="ECO:0000256" key="8">
    <source>
        <dbReference type="ARBA" id="ARBA00022777"/>
    </source>
</evidence>
<evidence type="ECO:0000256" key="5">
    <source>
        <dbReference type="ARBA" id="ARBA00022679"/>
    </source>
</evidence>
<evidence type="ECO:0000313" key="16">
    <source>
        <dbReference type="EMBL" id="GGC25789.1"/>
    </source>
</evidence>
<keyword evidence="7" id="KW-0547">Nucleotide-binding</keyword>
<dbReference type="InterPro" id="IPR000829">
    <property type="entry name" value="DAGK"/>
</dbReference>
<evidence type="ECO:0000256" key="15">
    <source>
        <dbReference type="SAM" id="Phobius"/>
    </source>
</evidence>
<reference evidence="17" key="1">
    <citation type="journal article" date="2019" name="Int. J. Syst. Evol. Microbiol.">
        <title>The Global Catalogue of Microorganisms (GCM) 10K type strain sequencing project: providing services to taxonomists for standard genome sequencing and annotation.</title>
        <authorList>
            <consortium name="The Broad Institute Genomics Platform"/>
            <consortium name="The Broad Institute Genome Sequencing Center for Infectious Disease"/>
            <person name="Wu L."/>
            <person name="Ma J."/>
        </authorList>
    </citation>
    <scope>NUCLEOTIDE SEQUENCE [LARGE SCALE GENOMIC DNA]</scope>
    <source>
        <strain evidence="17">CGMCC 1.15342</strain>
    </source>
</reference>
<evidence type="ECO:0000256" key="10">
    <source>
        <dbReference type="ARBA" id="ARBA00022989"/>
    </source>
</evidence>
<sequence length="121" mass="13211">MNKHRQNPFIHAMRGILETARTERNFKIHLICAVVAVAAGSWIHLSTSDWLWITFCIALVFALELLNTAIEAVVDLLSPASHPFAKKAKDAAAGAVLIGAIFALIVGASIFLPKLGHFFFD</sequence>
<dbReference type="PROSITE" id="PS01069">
    <property type="entry name" value="DAGK_PROKAR"/>
    <property type="match status" value="1"/>
</dbReference>
<evidence type="ECO:0000256" key="14">
    <source>
        <dbReference type="ARBA" id="ARBA00023264"/>
    </source>
</evidence>
<keyword evidence="6 15" id="KW-0812">Transmembrane</keyword>